<evidence type="ECO:0000256" key="1">
    <source>
        <dbReference type="ARBA" id="ARBA00022729"/>
    </source>
</evidence>
<dbReference type="EMBL" id="QNRT01000002">
    <property type="protein sequence ID" value="RBP50992.1"/>
    <property type="molecule type" value="Genomic_DNA"/>
</dbReference>
<evidence type="ECO:0000313" key="4">
    <source>
        <dbReference type="EMBL" id="RBP50992.1"/>
    </source>
</evidence>
<name>A0A395JJT7_9GAMM</name>
<dbReference type="Pfam" id="PF07593">
    <property type="entry name" value="UnbV_ASPIC"/>
    <property type="match status" value="1"/>
</dbReference>
<organism evidence="4 5">
    <name type="scientific">Arenicella xantha</name>
    <dbReference type="NCBI Taxonomy" id="644221"/>
    <lineage>
        <taxon>Bacteria</taxon>
        <taxon>Pseudomonadati</taxon>
        <taxon>Pseudomonadota</taxon>
        <taxon>Gammaproteobacteria</taxon>
        <taxon>Arenicellales</taxon>
        <taxon>Arenicellaceae</taxon>
        <taxon>Arenicella</taxon>
    </lineage>
</organism>
<evidence type="ECO:0000313" key="5">
    <source>
        <dbReference type="Proteomes" id="UP000253083"/>
    </source>
</evidence>
<dbReference type="Pfam" id="PF13517">
    <property type="entry name" value="FG-GAP_3"/>
    <property type="match status" value="2"/>
</dbReference>
<gene>
    <name evidence="4" type="ORF">DFR28_102409</name>
</gene>
<feature type="signal peptide" evidence="2">
    <location>
        <begin position="1"/>
        <end position="21"/>
    </location>
</feature>
<dbReference type="PANTHER" id="PTHR16026">
    <property type="entry name" value="CARTILAGE ACIDIC PROTEIN 1"/>
    <property type="match status" value="1"/>
</dbReference>
<evidence type="ECO:0000256" key="2">
    <source>
        <dbReference type="SAM" id="SignalP"/>
    </source>
</evidence>
<dbReference type="Proteomes" id="UP000253083">
    <property type="component" value="Unassembled WGS sequence"/>
</dbReference>
<dbReference type="Gene3D" id="2.130.10.130">
    <property type="entry name" value="Integrin alpha, N-terminal"/>
    <property type="match status" value="1"/>
</dbReference>
<feature type="domain" description="ASPIC/UnbV" evidence="3">
    <location>
        <begin position="687"/>
        <end position="751"/>
    </location>
</feature>
<sequence length="767" mass="85866">MKFKSLLVLVFTSLFAGLLQAQVVGPSDTEVRENRDKALNLVNTRRKLDRLVWGPEEIAQMYEQRIVKLWDDLLKSDDKFSVLASFPFNSLQLAKHSSSEPLALQIARYKFSGDGELWTNAKFKAFIASMAAEGYVLEQSEWHHAKFTPPAANMGAVSEVSFTLHINRPNPAHRLAFKGMLEIDWSVALAGDVELVADKIKVLNMSILEREKAAPFTEVFTVTGTEERPLIHPLLVYDLDKDGNSEIVLGGQNILLKNNGGGELVAEELFDKYRNLYDGAVLADFNGDGQVDFVGVDERGYPMMFVGGPDGRFKGNPLKISDHHMSLPKTFTAGDIDGDGDLDLHIANYKYAYRQGQMPNPYYDANDGYPAVMLRNDGDNKFTDVTDEVGLGAKRNRRSYSSSLVDLDDDQDMDLIVVSDYAGFDVYLNDGKGHFTDVTDDFGLDRHFFGMGHTFDDFDGDGKLDFYVIGMSSTTARRLEGMGLGRDDFKEHTDMRMAMGYGNRMFLKRDEGFVKAPNNDEVARTGWSWGTSTFDFDNDGDKDIFVANGHFSGESTQDYCTTFWRHDIYEGGQEDIARDMLFQVESTDLREAKISWNGYEHKVLYLKHNDEFINIAYLMGVAFEYDARAVVTEDIDNDGRVDLLVVEHIASGTNDTRYRLHIYRNGLNEAGHWIGVQLEDDDERSTIGATVRVIAESGNQMTRVVTGDSFSSQHSAKLHFGLGLNAAVAKLTITWSDGTEVVLDEPAIDKYHRLPKANNAAGQTIKP</sequence>
<dbReference type="SUPFAM" id="SSF69318">
    <property type="entry name" value="Integrin alpha N-terminal domain"/>
    <property type="match status" value="1"/>
</dbReference>
<dbReference type="InterPro" id="IPR011519">
    <property type="entry name" value="UnbV_ASPIC"/>
</dbReference>
<evidence type="ECO:0000259" key="3">
    <source>
        <dbReference type="Pfam" id="PF07593"/>
    </source>
</evidence>
<dbReference type="OrthoDB" id="9771961at2"/>
<dbReference type="RefSeq" id="WP_113953797.1">
    <property type="nucleotide sequence ID" value="NZ_QNRT01000002.1"/>
</dbReference>
<comment type="caution">
    <text evidence="4">The sequence shown here is derived from an EMBL/GenBank/DDBJ whole genome shotgun (WGS) entry which is preliminary data.</text>
</comment>
<dbReference type="InterPro" id="IPR027039">
    <property type="entry name" value="Crtac1"/>
</dbReference>
<reference evidence="4 5" key="1">
    <citation type="submission" date="2018-06" db="EMBL/GenBank/DDBJ databases">
        <title>Genomic Encyclopedia of Type Strains, Phase IV (KMG-IV): sequencing the most valuable type-strain genomes for metagenomic binning, comparative biology and taxonomic classification.</title>
        <authorList>
            <person name="Goeker M."/>
        </authorList>
    </citation>
    <scope>NUCLEOTIDE SEQUENCE [LARGE SCALE GENOMIC DNA]</scope>
    <source>
        <strain evidence="4 5">DSM 24032</strain>
    </source>
</reference>
<keyword evidence="5" id="KW-1185">Reference proteome</keyword>
<feature type="chain" id="PRO_5017486823" evidence="2">
    <location>
        <begin position="22"/>
        <end position="767"/>
    </location>
</feature>
<dbReference type="InterPro" id="IPR013517">
    <property type="entry name" value="FG-GAP"/>
</dbReference>
<keyword evidence="1 2" id="KW-0732">Signal</keyword>
<dbReference type="InterPro" id="IPR028994">
    <property type="entry name" value="Integrin_alpha_N"/>
</dbReference>
<proteinExistence type="predicted"/>
<accession>A0A395JJT7</accession>
<dbReference type="AlphaFoldDB" id="A0A395JJT7"/>
<protein>
    <submittedName>
        <fullName evidence="4">VCBS repeat protein</fullName>
    </submittedName>
</protein>
<dbReference type="PANTHER" id="PTHR16026:SF0">
    <property type="entry name" value="CARTILAGE ACIDIC PROTEIN 1"/>
    <property type="match status" value="1"/>
</dbReference>
<dbReference type="InParanoid" id="A0A395JJT7"/>